<dbReference type="Proteomes" id="UP000008311">
    <property type="component" value="Unassembled WGS sequence"/>
</dbReference>
<dbReference type="InParanoid" id="B9TM95"/>
<protein>
    <submittedName>
        <fullName evidence="1">Uncharacterized protein</fullName>
    </submittedName>
</protein>
<proteinExistence type="predicted"/>
<keyword evidence="2" id="KW-1185">Reference proteome</keyword>
<evidence type="ECO:0000313" key="1">
    <source>
        <dbReference type="EMBL" id="EEF23018.1"/>
    </source>
</evidence>
<organism evidence="1 2">
    <name type="scientific">Ricinus communis</name>
    <name type="common">Castor bean</name>
    <dbReference type="NCBI Taxonomy" id="3988"/>
    <lineage>
        <taxon>Eukaryota</taxon>
        <taxon>Viridiplantae</taxon>
        <taxon>Streptophyta</taxon>
        <taxon>Embryophyta</taxon>
        <taxon>Tracheophyta</taxon>
        <taxon>Spermatophyta</taxon>
        <taxon>Magnoliopsida</taxon>
        <taxon>eudicotyledons</taxon>
        <taxon>Gunneridae</taxon>
        <taxon>Pentapetalae</taxon>
        <taxon>rosids</taxon>
        <taxon>fabids</taxon>
        <taxon>Malpighiales</taxon>
        <taxon>Euphorbiaceae</taxon>
        <taxon>Acalyphoideae</taxon>
        <taxon>Acalypheae</taxon>
        <taxon>Ricinus</taxon>
    </lineage>
</organism>
<name>B9TM95_RICCO</name>
<evidence type="ECO:0000313" key="2">
    <source>
        <dbReference type="Proteomes" id="UP000008311"/>
    </source>
</evidence>
<gene>
    <name evidence="1" type="ORF">RCOM_2124770</name>
</gene>
<dbReference type="EMBL" id="EQ988476">
    <property type="protein sequence ID" value="EEF23018.1"/>
    <property type="molecule type" value="Genomic_DNA"/>
</dbReference>
<sequence length="53" mass="5372">MPFSAARLATGNRPGYFLRRGFGVGSSGSISAHSLSSTIGAPILGSRCSDDQG</sequence>
<dbReference type="AlphaFoldDB" id="B9TM95"/>
<accession>B9TM95</accession>
<reference evidence="2" key="1">
    <citation type="journal article" date="2010" name="Nat. Biotechnol.">
        <title>Draft genome sequence of the oilseed species Ricinus communis.</title>
        <authorList>
            <person name="Chan A.P."/>
            <person name="Crabtree J."/>
            <person name="Zhao Q."/>
            <person name="Lorenzi H."/>
            <person name="Orvis J."/>
            <person name="Puiu D."/>
            <person name="Melake-Berhan A."/>
            <person name="Jones K.M."/>
            <person name="Redman J."/>
            <person name="Chen G."/>
            <person name="Cahoon E.B."/>
            <person name="Gedil M."/>
            <person name="Stanke M."/>
            <person name="Haas B.J."/>
            <person name="Wortman J.R."/>
            <person name="Fraser-Liggett C.M."/>
            <person name="Ravel J."/>
            <person name="Rabinowicz P.D."/>
        </authorList>
    </citation>
    <scope>NUCLEOTIDE SEQUENCE [LARGE SCALE GENOMIC DNA]</scope>
    <source>
        <strain evidence="2">cv. Hale</strain>
    </source>
</reference>